<proteinExistence type="predicted"/>
<dbReference type="InterPro" id="IPR053003">
    <property type="entry name" value="TRIM_RBCC_E3_ubiq-ligases"/>
</dbReference>
<dbReference type="PANTHER" id="PTHR36754">
    <property type="entry name" value="E3 UBIQUITIN-PROTEIN LIGASE TRIM37"/>
    <property type="match status" value="1"/>
</dbReference>
<feature type="region of interest" description="Disordered" evidence="1">
    <location>
        <begin position="140"/>
        <end position="161"/>
    </location>
</feature>
<evidence type="ECO:0000313" key="3">
    <source>
        <dbReference type="Proteomes" id="UP000546986"/>
    </source>
</evidence>
<feature type="compositionally biased region" description="Low complexity" evidence="1">
    <location>
        <begin position="23"/>
        <end position="53"/>
    </location>
</feature>
<protein>
    <submittedName>
        <fullName evidence="2">TRI37 ligase</fullName>
    </submittedName>
</protein>
<feature type="non-terminal residue" evidence="2">
    <location>
        <position position="1"/>
    </location>
</feature>
<dbReference type="GO" id="GO:0005164">
    <property type="term" value="F:tumor necrosis factor receptor binding"/>
    <property type="evidence" value="ECO:0007669"/>
    <property type="project" value="TreeGrafter"/>
</dbReference>
<evidence type="ECO:0000256" key="1">
    <source>
        <dbReference type="SAM" id="MobiDB-lite"/>
    </source>
</evidence>
<accession>A0A7L1QT32</accession>
<dbReference type="Proteomes" id="UP000546986">
    <property type="component" value="Unassembled WGS sequence"/>
</dbReference>
<dbReference type="GO" id="GO:0035098">
    <property type="term" value="C:ESC/E(Z) complex"/>
    <property type="evidence" value="ECO:0007669"/>
    <property type="project" value="TreeGrafter"/>
</dbReference>
<evidence type="ECO:0000313" key="2">
    <source>
        <dbReference type="EMBL" id="NXO27110.1"/>
    </source>
</evidence>
<keyword evidence="2" id="KW-0436">Ligase</keyword>
<dbReference type="EMBL" id="VXBR01007040">
    <property type="protein sequence ID" value="NXO27110.1"/>
    <property type="molecule type" value="Genomic_DNA"/>
</dbReference>
<feature type="non-terminal residue" evidence="2">
    <location>
        <position position="203"/>
    </location>
</feature>
<name>A0A7L1QT32_9PASS</name>
<gene>
    <name evidence="2" type="primary">Trim37_1</name>
    <name evidence="2" type="ORF">CISJUN_R09188</name>
</gene>
<dbReference type="GO" id="GO:0070842">
    <property type="term" value="P:aggresome assembly"/>
    <property type="evidence" value="ECO:0007669"/>
    <property type="project" value="TreeGrafter"/>
</dbReference>
<dbReference type="GO" id="GO:0016235">
    <property type="term" value="C:aggresome"/>
    <property type="evidence" value="ECO:0007669"/>
    <property type="project" value="TreeGrafter"/>
</dbReference>
<sequence length="203" mass="21973">SGENDVEYSSTMELEDGDLMEDAAAAATPGASGSSHNFSSGSGRPSRRGASALGSTASSSLLDIDPLILIHLLDLKDRNGMENLWGLQPRPPASLLQNRASSYSLKEREQRRHQAMWRVPPDLKMLKRLKTQMAEVRSKMSDVKNQLSEVRSSSSASGEAQPSFFSMEQGALAACGTDSCSKLQEIGMELLTKSSVTSCYIRN</sequence>
<dbReference type="GO" id="GO:0005778">
    <property type="term" value="C:peroxisomal membrane"/>
    <property type="evidence" value="ECO:0007669"/>
    <property type="project" value="TreeGrafter"/>
</dbReference>
<dbReference type="GO" id="GO:0031625">
    <property type="term" value="F:ubiquitin protein ligase binding"/>
    <property type="evidence" value="ECO:0007669"/>
    <property type="project" value="TreeGrafter"/>
</dbReference>
<dbReference type="PANTHER" id="PTHR36754:SF2">
    <property type="entry name" value="E3 UBIQUITIN-PROTEIN LIGASE TRIM37"/>
    <property type="match status" value="1"/>
</dbReference>
<reference evidence="2 3" key="1">
    <citation type="submission" date="2019-09" db="EMBL/GenBank/DDBJ databases">
        <title>Bird 10,000 Genomes (B10K) Project - Family phase.</title>
        <authorList>
            <person name="Zhang G."/>
        </authorList>
    </citation>
    <scope>NUCLEOTIDE SEQUENCE [LARGE SCALE GENOMIC DNA]</scope>
    <source>
        <strain evidence="2">B10K-DU-002-30</strain>
        <tissue evidence="2">Muscle</tissue>
    </source>
</reference>
<organism evidence="2 3">
    <name type="scientific">Cisticola juncidis</name>
    <dbReference type="NCBI Taxonomy" id="52622"/>
    <lineage>
        <taxon>Eukaryota</taxon>
        <taxon>Metazoa</taxon>
        <taxon>Chordata</taxon>
        <taxon>Craniata</taxon>
        <taxon>Vertebrata</taxon>
        <taxon>Euteleostomi</taxon>
        <taxon>Archelosauria</taxon>
        <taxon>Archosauria</taxon>
        <taxon>Dinosauria</taxon>
        <taxon>Saurischia</taxon>
        <taxon>Theropoda</taxon>
        <taxon>Coelurosauria</taxon>
        <taxon>Aves</taxon>
        <taxon>Neognathae</taxon>
        <taxon>Neoaves</taxon>
        <taxon>Telluraves</taxon>
        <taxon>Australaves</taxon>
        <taxon>Passeriformes</taxon>
        <taxon>Sylvioidea</taxon>
        <taxon>Cisticolidae</taxon>
        <taxon>Cisticola</taxon>
    </lineage>
</organism>
<feature type="region of interest" description="Disordered" evidence="1">
    <location>
        <begin position="1"/>
        <end position="53"/>
    </location>
</feature>
<dbReference type="GO" id="GO:0061630">
    <property type="term" value="F:ubiquitin protein ligase activity"/>
    <property type="evidence" value="ECO:0007669"/>
    <property type="project" value="TreeGrafter"/>
</dbReference>
<dbReference type="GO" id="GO:0016874">
    <property type="term" value="F:ligase activity"/>
    <property type="evidence" value="ECO:0007669"/>
    <property type="project" value="UniProtKB-KW"/>
</dbReference>
<comment type="caution">
    <text evidence="2">The sequence shown here is derived from an EMBL/GenBank/DDBJ whole genome shotgun (WGS) entry which is preliminary data.</text>
</comment>
<feature type="compositionally biased region" description="Low complexity" evidence="1">
    <location>
        <begin position="148"/>
        <end position="161"/>
    </location>
</feature>
<dbReference type="GO" id="GO:0006513">
    <property type="term" value="P:protein monoubiquitination"/>
    <property type="evidence" value="ECO:0007669"/>
    <property type="project" value="TreeGrafter"/>
</dbReference>
<dbReference type="GO" id="GO:0051865">
    <property type="term" value="P:protein autoubiquitination"/>
    <property type="evidence" value="ECO:0007669"/>
    <property type="project" value="TreeGrafter"/>
</dbReference>
<dbReference type="AlphaFoldDB" id="A0A7L1QT32"/>
<keyword evidence="3" id="KW-1185">Reference proteome</keyword>